<dbReference type="Pfam" id="PF00027">
    <property type="entry name" value="cNMP_binding"/>
    <property type="match status" value="1"/>
</dbReference>
<dbReference type="SUPFAM" id="SSF51206">
    <property type="entry name" value="cAMP-binding domain-like"/>
    <property type="match status" value="1"/>
</dbReference>
<name>A0ABW3JQ78_9FLAO</name>
<dbReference type="Proteomes" id="UP001597062">
    <property type="component" value="Unassembled WGS sequence"/>
</dbReference>
<evidence type="ECO:0000313" key="3">
    <source>
        <dbReference type="Proteomes" id="UP001597062"/>
    </source>
</evidence>
<dbReference type="RefSeq" id="WP_386105305.1">
    <property type="nucleotide sequence ID" value="NZ_JBHTJR010000020.1"/>
</dbReference>
<evidence type="ECO:0000313" key="2">
    <source>
        <dbReference type="EMBL" id="MFD0992231.1"/>
    </source>
</evidence>
<dbReference type="PROSITE" id="PS50042">
    <property type="entry name" value="CNMP_BINDING_3"/>
    <property type="match status" value="1"/>
</dbReference>
<protein>
    <submittedName>
        <fullName evidence="2">Crp/Fnr family transcriptional regulator</fullName>
    </submittedName>
</protein>
<dbReference type="EMBL" id="JBHTJR010000020">
    <property type="protein sequence ID" value="MFD0992231.1"/>
    <property type="molecule type" value="Genomic_DNA"/>
</dbReference>
<organism evidence="2 3">
    <name type="scientific">Tenacibaculum geojense</name>
    <dbReference type="NCBI Taxonomy" id="915352"/>
    <lineage>
        <taxon>Bacteria</taxon>
        <taxon>Pseudomonadati</taxon>
        <taxon>Bacteroidota</taxon>
        <taxon>Flavobacteriia</taxon>
        <taxon>Flavobacteriales</taxon>
        <taxon>Flavobacteriaceae</taxon>
        <taxon>Tenacibaculum</taxon>
    </lineage>
</organism>
<feature type="domain" description="Cyclic nucleotide-binding" evidence="1">
    <location>
        <begin position="22"/>
        <end position="131"/>
    </location>
</feature>
<proteinExistence type="predicted"/>
<accession>A0ABW3JQ78</accession>
<dbReference type="InterPro" id="IPR000595">
    <property type="entry name" value="cNMP-bd_dom"/>
</dbReference>
<dbReference type="InterPro" id="IPR014710">
    <property type="entry name" value="RmlC-like_jellyroll"/>
</dbReference>
<reference evidence="3" key="1">
    <citation type="journal article" date="2019" name="Int. J. Syst. Evol. Microbiol.">
        <title>The Global Catalogue of Microorganisms (GCM) 10K type strain sequencing project: providing services to taxonomists for standard genome sequencing and annotation.</title>
        <authorList>
            <consortium name="The Broad Institute Genomics Platform"/>
            <consortium name="The Broad Institute Genome Sequencing Center for Infectious Disease"/>
            <person name="Wu L."/>
            <person name="Ma J."/>
        </authorList>
    </citation>
    <scope>NUCLEOTIDE SEQUENCE [LARGE SCALE GENOMIC DNA]</scope>
    <source>
        <strain evidence="3">CCUG 60527</strain>
    </source>
</reference>
<comment type="caution">
    <text evidence="2">The sequence shown here is derived from an EMBL/GenBank/DDBJ whole genome shotgun (WGS) entry which is preliminary data.</text>
</comment>
<dbReference type="InterPro" id="IPR018490">
    <property type="entry name" value="cNMP-bd_dom_sf"/>
</dbReference>
<dbReference type="Gene3D" id="2.60.120.10">
    <property type="entry name" value="Jelly Rolls"/>
    <property type="match status" value="1"/>
</dbReference>
<keyword evidence="3" id="KW-1185">Reference proteome</keyword>
<sequence length="189" mass="22275">MCLETYFKKVINNPNLHKDLPEILSFFENKTLQKNELLVETNTICKYFCFIESGILQHNINVNGEEKTTYLALKSSCTSALKSFLQKSPSRKNIKALSNCNLWVITHENFKYLQNNNTAFHQFYYNLIEQQIFLIDDYRINLLTLSPEERYQKLLETEPTLLQQVPLHYLASFLGISTRHMSRIRKNTK</sequence>
<evidence type="ECO:0000259" key="1">
    <source>
        <dbReference type="PROSITE" id="PS50042"/>
    </source>
</evidence>
<gene>
    <name evidence="2" type="ORF">ACFQ1U_03355</name>
</gene>